<evidence type="ECO:0000313" key="2">
    <source>
        <dbReference type="EMBL" id="GGG31671.1"/>
    </source>
</evidence>
<feature type="chain" id="PRO_5035242061" description="DUF4412 domain-containing protein" evidence="1">
    <location>
        <begin position="21"/>
        <end position="213"/>
    </location>
</feature>
<keyword evidence="3" id="KW-1185">Reference proteome</keyword>
<dbReference type="EMBL" id="BMKS01000005">
    <property type="protein sequence ID" value="GGG31671.1"/>
    <property type="molecule type" value="Genomic_DNA"/>
</dbReference>
<feature type="signal peptide" evidence="1">
    <location>
        <begin position="1"/>
        <end position="20"/>
    </location>
</feature>
<organism evidence="2 3">
    <name type="scientific">Caldovatus sediminis</name>
    <dbReference type="NCBI Taxonomy" id="2041189"/>
    <lineage>
        <taxon>Bacteria</taxon>
        <taxon>Pseudomonadati</taxon>
        <taxon>Pseudomonadota</taxon>
        <taxon>Alphaproteobacteria</taxon>
        <taxon>Acetobacterales</taxon>
        <taxon>Roseomonadaceae</taxon>
        <taxon>Caldovatus</taxon>
    </lineage>
</organism>
<comment type="caution">
    <text evidence="2">The sequence shown here is derived from an EMBL/GenBank/DDBJ whole genome shotgun (WGS) entry which is preliminary data.</text>
</comment>
<dbReference type="Proteomes" id="UP000597507">
    <property type="component" value="Unassembled WGS sequence"/>
</dbReference>
<evidence type="ECO:0000256" key="1">
    <source>
        <dbReference type="SAM" id="SignalP"/>
    </source>
</evidence>
<dbReference type="AlphaFoldDB" id="A0A8J3ECC3"/>
<protein>
    <recommendedName>
        <fullName evidence="4">DUF4412 domain-containing protein</fullName>
    </recommendedName>
</protein>
<evidence type="ECO:0000313" key="3">
    <source>
        <dbReference type="Proteomes" id="UP000597507"/>
    </source>
</evidence>
<proteinExistence type="predicted"/>
<evidence type="ECO:0008006" key="4">
    <source>
        <dbReference type="Google" id="ProtNLM"/>
    </source>
</evidence>
<name>A0A8J3ECC3_9PROT</name>
<accession>A0A8J3ECC3</accession>
<sequence>MRRRPLLAAFVPLLAAPACAQPAAERPTNLRPTRDVAIRYRVTGPDQGEMRIAHSAAAEAIRTDYAGFGPPGPVIADIANRRLILLLEHQRAARVHPLSEPELRTFRQPEPGTRFARLGTERIAGHACTLWRIIPPMPGAPPLTVCLTEAGAMLRAEEGGQRAEALEVIYAVQDPALFRIPDGWRVVRDCRGRRPPPPAAGTAAPAPRLCFVP</sequence>
<dbReference type="RefSeq" id="WP_188899848.1">
    <property type="nucleotide sequence ID" value="NZ_BMKS01000005.1"/>
</dbReference>
<keyword evidence="1" id="KW-0732">Signal</keyword>
<reference evidence="2 3" key="1">
    <citation type="journal article" date="2014" name="Int. J. Syst. Evol. Microbiol.">
        <title>Complete genome sequence of Corynebacterium casei LMG S-19264T (=DSM 44701T), isolated from a smear-ripened cheese.</title>
        <authorList>
            <consortium name="US DOE Joint Genome Institute (JGI-PGF)"/>
            <person name="Walter F."/>
            <person name="Albersmeier A."/>
            <person name="Kalinowski J."/>
            <person name="Ruckert C."/>
        </authorList>
    </citation>
    <scope>NUCLEOTIDE SEQUENCE [LARGE SCALE GENOMIC DNA]</scope>
    <source>
        <strain evidence="2 3">CGMCC 1.16330</strain>
    </source>
</reference>
<gene>
    <name evidence="2" type="ORF">GCM10010964_19550</name>
</gene>